<gene>
    <name evidence="2" type="ORF">SAMN05216578_103234</name>
</gene>
<dbReference type="RefSeq" id="WP_090538154.1">
    <property type="nucleotide sequence ID" value="NZ_FOYD01000003.1"/>
</dbReference>
<protein>
    <submittedName>
        <fullName evidence="2">Uncharacterized protein</fullName>
    </submittedName>
</protein>
<organism evidence="2 3">
    <name type="scientific">Halopseudomonas formosensis</name>
    <dbReference type="NCBI Taxonomy" id="1002526"/>
    <lineage>
        <taxon>Bacteria</taxon>
        <taxon>Pseudomonadati</taxon>
        <taxon>Pseudomonadota</taxon>
        <taxon>Gammaproteobacteria</taxon>
        <taxon>Pseudomonadales</taxon>
        <taxon>Pseudomonadaceae</taxon>
        <taxon>Halopseudomonas</taxon>
    </lineage>
</organism>
<evidence type="ECO:0000256" key="1">
    <source>
        <dbReference type="SAM" id="SignalP"/>
    </source>
</evidence>
<evidence type="ECO:0000313" key="3">
    <source>
        <dbReference type="Proteomes" id="UP000242815"/>
    </source>
</evidence>
<sequence length="237" mass="26492">MKTALHNSLAPWAVWLCAGLLLSGCSTQQPASPAANRVEHNLVSHTLSIDAGEPRVLSRPQRIIRVTEHKLHEVIELDAEGRQLSSRESYQTVPWANQTLTLIAEGQEFALQTDHEGAVRLNLLEEQFVDLDLNQLRAIELVARTNGNVVAEADLLVSRELRSLLQQAVPLIYDSLEEGDVDQWVSRVRQLEALGLSEESTQLENMLILLTIGDPELQFEFVEALDRQQAQDHNGQP</sequence>
<dbReference type="PROSITE" id="PS51257">
    <property type="entry name" value="PROKAR_LIPOPROTEIN"/>
    <property type="match status" value="1"/>
</dbReference>
<reference evidence="2 3" key="1">
    <citation type="submission" date="2016-10" db="EMBL/GenBank/DDBJ databases">
        <authorList>
            <person name="de Groot N.N."/>
        </authorList>
    </citation>
    <scope>NUCLEOTIDE SEQUENCE [LARGE SCALE GENOMIC DNA]</scope>
    <source>
        <strain evidence="2 3">JCM 18415</strain>
    </source>
</reference>
<feature type="chain" id="PRO_5017465485" evidence="1">
    <location>
        <begin position="32"/>
        <end position="237"/>
    </location>
</feature>
<dbReference type="AlphaFoldDB" id="A0A1I6B7S0"/>
<feature type="signal peptide" evidence="1">
    <location>
        <begin position="1"/>
        <end position="31"/>
    </location>
</feature>
<dbReference type="Proteomes" id="UP000242815">
    <property type="component" value="Unassembled WGS sequence"/>
</dbReference>
<proteinExistence type="predicted"/>
<evidence type="ECO:0000313" key="2">
    <source>
        <dbReference type="EMBL" id="SFQ76973.1"/>
    </source>
</evidence>
<dbReference type="OrthoDB" id="7012631at2"/>
<keyword evidence="1" id="KW-0732">Signal</keyword>
<name>A0A1I6B7S0_9GAMM</name>
<dbReference type="EMBL" id="FOYD01000003">
    <property type="protein sequence ID" value="SFQ76973.1"/>
    <property type="molecule type" value="Genomic_DNA"/>
</dbReference>
<accession>A0A1I6B7S0</accession>
<dbReference type="STRING" id="1002526.SAMN05216578_103234"/>